<reference evidence="2" key="1">
    <citation type="journal article" date="2016" name="Proc. Natl. Acad. Sci. U.S.A.">
        <title>Chromosome-level assembly of Arabidopsis thaliana Ler reveals the extent of translocation and inversion polymorphisms.</title>
        <authorList>
            <person name="Zapata L."/>
            <person name="Ding J."/>
            <person name="Willing E.M."/>
            <person name="Hartwig B."/>
            <person name="Bezdan D."/>
            <person name="Jiao W.B."/>
            <person name="Patel V."/>
            <person name="Velikkakam James G."/>
            <person name="Koornneef M."/>
            <person name="Ossowski S."/>
            <person name="Schneeberger K."/>
        </authorList>
    </citation>
    <scope>NUCLEOTIDE SEQUENCE [LARGE SCALE GENOMIC DNA]</scope>
    <source>
        <strain evidence="2">cv. Landsberg erecta</strain>
    </source>
</reference>
<accession>A0A178W493</accession>
<dbReference type="AlphaFoldDB" id="A0A178W493"/>
<gene>
    <name evidence="1" type="ordered locus">AXX17_At1g33320</name>
</gene>
<evidence type="ECO:0000313" key="1">
    <source>
        <dbReference type="EMBL" id="OAP12884.1"/>
    </source>
</evidence>
<sequence length="37" mass="4017">MPVPLAPYPTPPAPALAPSYNTPPANGKIFLKWTSYF</sequence>
<evidence type="ECO:0000313" key="2">
    <source>
        <dbReference type="Proteomes" id="UP000078284"/>
    </source>
</evidence>
<comment type="caution">
    <text evidence="1">The sequence shown here is derived from an EMBL/GenBank/DDBJ whole genome shotgun (WGS) entry which is preliminary data.</text>
</comment>
<dbReference type="EMBL" id="LUHQ01000001">
    <property type="protein sequence ID" value="OAP12884.1"/>
    <property type="molecule type" value="Genomic_DNA"/>
</dbReference>
<organism evidence="1 2">
    <name type="scientific">Arabidopsis thaliana</name>
    <name type="common">Mouse-ear cress</name>
    <dbReference type="NCBI Taxonomy" id="3702"/>
    <lineage>
        <taxon>Eukaryota</taxon>
        <taxon>Viridiplantae</taxon>
        <taxon>Streptophyta</taxon>
        <taxon>Embryophyta</taxon>
        <taxon>Tracheophyta</taxon>
        <taxon>Spermatophyta</taxon>
        <taxon>Magnoliopsida</taxon>
        <taxon>eudicotyledons</taxon>
        <taxon>Gunneridae</taxon>
        <taxon>Pentapetalae</taxon>
        <taxon>rosids</taxon>
        <taxon>malvids</taxon>
        <taxon>Brassicales</taxon>
        <taxon>Brassicaceae</taxon>
        <taxon>Camelineae</taxon>
        <taxon>Arabidopsis</taxon>
    </lineage>
</organism>
<dbReference type="Proteomes" id="UP000078284">
    <property type="component" value="Chromosome 1"/>
</dbReference>
<proteinExistence type="predicted"/>
<name>A0A178W493_ARATH</name>
<protein>
    <submittedName>
        <fullName evidence="1">LOL1</fullName>
    </submittedName>
</protein>